<accession>A0A3Q8XM86</accession>
<evidence type="ECO:0000313" key="3">
    <source>
        <dbReference type="Proteomes" id="UP000268192"/>
    </source>
</evidence>
<dbReference type="OrthoDB" id="361917at2"/>
<dbReference type="SUPFAM" id="SSF143100">
    <property type="entry name" value="TTHA1013/TTHA0281-like"/>
    <property type="match status" value="1"/>
</dbReference>
<dbReference type="InterPro" id="IPR035069">
    <property type="entry name" value="TTHA1013/TTHA0281-like"/>
</dbReference>
<dbReference type="EMBL" id="CP032509">
    <property type="protein sequence ID" value="AZN70749.1"/>
    <property type="molecule type" value="Genomic_DNA"/>
</dbReference>
<dbReference type="Proteomes" id="UP000268192">
    <property type="component" value="Chromosome"/>
</dbReference>
<dbReference type="InterPro" id="IPR015066">
    <property type="entry name" value="DUF1902"/>
</dbReference>
<name>A0A3Q8XM86_9HYPH</name>
<dbReference type="KEGG" id="abaw:D5400_05175"/>
<proteinExistence type="predicted"/>
<dbReference type="RefSeq" id="WP_126008320.1">
    <property type="nucleotide sequence ID" value="NZ_CP032509.1"/>
</dbReference>
<reference evidence="2 3" key="1">
    <citation type="submission" date="2018-09" db="EMBL/GenBank/DDBJ databases">
        <title>Marinorhizobium profundi gen. nov., sp. nov., isolated from a deep-sea sediment sample from the New Britain Trench and proposal of Marinorhizobiaceae fam. nov. in the order Rhizobiales of the class Alphaproteobacteria.</title>
        <authorList>
            <person name="Cao J."/>
        </authorList>
    </citation>
    <scope>NUCLEOTIDE SEQUENCE [LARGE SCALE GENOMIC DNA]</scope>
    <source>
        <strain evidence="2 3">WS11</strain>
    </source>
</reference>
<feature type="domain" description="DUF1902" evidence="1">
    <location>
        <begin position="7"/>
        <end position="72"/>
    </location>
</feature>
<protein>
    <submittedName>
        <fullName evidence="2">DUF1902 domain-containing protein</fullName>
    </submittedName>
</protein>
<evidence type="ECO:0000313" key="2">
    <source>
        <dbReference type="EMBL" id="AZN70749.1"/>
    </source>
</evidence>
<dbReference type="Gene3D" id="3.30.2390.10">
    <property type="entry name" value="TTHA1013-like"/>
    <property type="match status" value="1"/>
</dbReference>
<organism evidence="2 3">
    <name type="scientific">Georhizobium profundi</name>
    <dbReference type="NCBI Taxonomy" id="2341112"/>
    <lineage>
        <taxon>Bacteria</taxon>
        <taxon>Pseudomonadati</taxon>
        <taxon>Pseudomonadota</taxon>
        <taxon>Alphaproteobacteria</taxon>
        <taxon>Hyphomicrobiales</taxon>
        <taxon>Rhizobiaceae</taxon>
        <taxon>Georhizobium</taxon>
    </lineage>
</organism>
<sequence>MRPEHEFFVAVEWDEEAQVWYVADSDVPGLATEASSMDQMIAKLKVMVPELLEENGVIEAVHAEVPFALMANVAGIASRA</sequence>
<evidence type="ECO:0000259" key="1">
    <source>
        <dbReference type="Pfam" id="PF08972"/>
    </source>
</evidence>
<dbReference type="AlphaFoldDB" id="A0A3Q8XM86"/>
<dbReference type="Pfam" id="PF08972">
    <property type="entry name" value="DUF1902"/>
    <property type="match status" value="1"/>
</dbReference>
<gene>
    <name evidence="2" type="ORF">D5400_05175</name>
</gene>
<keyword evidence="3" id="KW-1185">Reference proteome</keyword>